<gene>
    <name evidence="2" type="ORF">QYE76_063976</name>
</gene>
<reference evidence="2" key="1">
    <citation type="submission" date="2023-07" db="EMBL/GenBank/DDBJ databases">
        <title>A chromosome-level genome assembly of Lolium multiflorum.</title>
        <authorList>
            <person name="Chen Y."/>
            <person name="Copetti D."/>
            <person name="Kolliker R."/>
            <person name="Studer B."/>
        </authorList>
    </citation>
    <scope>NUCLEOTIDE SEQUENCE</scope>
    <source>
        <strain evidence="2">02402/16</strain>
        <tissue evidence="2">Leaf</tissue>
    </source>
</reference>
<feature type="region of interest" description="Disordered" evidence="1">
    <location>
        <begin position="1"/>
        <end position="41"/>
    </location>
</feature>
<dbReference type="EMBL" id="JAUUTY010000004">
    <property type="protein sequence ID" value="KAK1646171.1"/>
    <property type="molecule type" value="Genomic_DNA"/>
</dbReference>
<dbReference type="Proteomes" id="UP001231189">
    <property type="component" value="Unassembled WGS sequence"/>
</dbReference>
<feature type="compositionally biased region" description="Gly residues" evidence="1">
    <location>
        <begin position="286"/>
        <end position="304"/>
    </location>
</feature>
<dbReference type="PANTHER" id="PTHR31286:SF167">
    <property type="entry name" value="OS09G0268800 PROTEIN"/>
    <property type="match status" value="1"/>
</dbReference>
<dbReference type="InterPro" id="IPR040256">
    <property type="entry name" value="At4g02000-like"/>
</dbReference>
<organism evidence="2 3">
    <name type="scientific">Lolium multiflorum</name>
    <name type="common">Italian ryegrass</name>
    <name type="synonym">Lolium perenne subsp. multiflorum</name>
    <dbReference type="NCBI Taxonomy" id="4521"/>
    <lineage>
        <taxon>Eukaryota</taxon>
        <taxon>Viridiplantae</taxon>
        <taxon>Streptophyta</taxon>
        <taxon>Embryophyta</taxon>
        <taxon>Tracheophyta</taxon>
        <taxon>Spermatophyta</taxon>
        <taxon>Magnoliopsida</taxon>
        <taxon>Liliopsida</taxon>
        <taxon>Poales</taxon>
        <taxon>Poaceae</taxon>
        <taxon>BOP clade</taxon>
        <taxon>Pooideae</taxon>
        <taxon>Poodae</taxon>
        <taxon>Poeae</taxon>
        <taxon>Poeae Chloroplast Group 2 (Poeae type)</taxon>
        <taxon>Loliodinae</taxon>
        <taxon>Loliinae</taxon>
        <taxon>Lolium</taxon>
    </lineage>
</organism>
<proteinExistence type="predicted"/>
<evidence type="ECO:0000256" key="1">
    <source>
        <dbReference type="SAM" id="MobiDB-lite"/>
    </source>
</evidence>
<accession>A0AAD8W776</accession>
<evidence type="ECO:0008006" key="4">
    <source>
        <dbReference type="Google" id="ProtNLM"/>
    </source>
</evidence>
<dbReference type="AlphaFoldDB" id="A0AAD8W776"/>
<evidence type="ECO:0000313" key="2">
    <source>
        <dbReference type="EMBL" id="KAK1646171.1"/>
    </source>
</evidence>
<comment type="caution">
    <text evidence="2">The sequence shown here is derived from an EMBL/GenBank/DDBJ whole genome shotgun (WGS) entry which is preliminary data.</text>
</comment>
<sequence length="419" mass="46569">MASAEKPAERTEDEGPGKSGKPEDEGESSGSSGRKKEEVEDLLGRLHLHEDEIEDFVWEEEADEPDFKAKWLAIARVHTSKIGFSQSALFADMRSSWNPAKEVTWRRVDANLFTIQFNCLADWNKAMHQGPWLFRDQALIIEEYDGFTNPRSVKLDRIGVWAQVHSLPDNYLKTPIIKGMCRNVGEVTEVQLKLPSGFVGSFVRIKVKLDVNKKISRFASVTRDGKKEFFQLKYEKMPVFCGCCGMIGHWYEECGTGEHEISKLEWGDFMLADGGRGRGRGKNSGRGRGGGGRDGGPWGRGMGRGSNPFVKEGDLGNEFVPSDMEYLGHVLHNPFIRKRIAENSVREIGAAANIVGDPTAGVGVLAMVGQFEEGRNVVGNTTPQKNLNRKKVRPNGDDETPEANVNLLAAPFEGDRQEQ</sequence>
<name>A0AAD8W776_LOLMU</name>
<feature type="region of interest" description="Disordered" evidence="1">
    <location>
        <begin position="277"/>
        <end position="305"/>
    </location>
</feature>
<evidence type="ECO:0000313" key="3">
    <source>
        <dbReference type="Proteomes" id="UP001231189"/>
    </source>
</evidence>
<protein>
    <recommendedName>
        <fullName evidence="4">DUF4283 domain-containing protein</fullName>
    </recommendedName>
</protein>
<keyword evidence="3" id="KW-1185">Reference proteome</keyword>
<feature type="compositionally biased region" description="Basic and acidic residues" evidence="1">
    <location>
        <begin position="1"/>
        <end position="23"/>
    </location>
</feature>
<feature type="region of interest" description="Disordered" evidence="1">
    <location>
        <begin position="377"/>
        <end position="419"/>
    </location>
</feature>
<dbReference type="PANTHER" id="PTHR31286">
    <property type="entry name" value="GLYCINE-RICH CELL WALL STRUCTURAL PROTEIN 1.8-LIKE"/>
    <property type="match status" value="1"/>
</dbReference>